<accession>A0A812V111</accession>
<evidence type="ECO:0000256" key="7">
    <source>
        <dbReference type="ARBA" id="ARBA00022958"/>
    </source>
</evidence>
<dbReference type="InterPro" id="IPR036652">
    <property type="entry name" value="YjeF_N_dom_sf"/>
</dbReference>
<feature type="binding site" evidence="10">
    <location>
        <begin position="336"/>
        <end position="342"/>
    </location>
    <ligand>
        <name>(6S)-NADPHX</name>
        <dbReference type="ChEBI" id="CHEBI:64076"/>
    </ligand>
</feature>
<dbReference type="HAMAP" id="MF_01966">
    <property type="entry name" value="NADHX_epimerase"/>
    <property type="match status" value="1"/>
</dbReference>
<evidence type="ECO:0000256" key="11">
    <source>
        <dbReference type="SAM" id="MobiDB-lite"/>
    </source>
</evidence>
<evidence type="ECO:0000256" key="1">
    <source>
        <dbReference type="ARBA" id="ARBA00000013"/>
    </source>
</evidence>
<dbReference type="PANTHER" id="PTHR13232:SF10">
    <property type="entry name" value="NAD(P)H-HYDRATE EPIMERASE"/>
    <property type="match status" value="1"/>
</dbReference>
<evidence type="ECO:0000256" key="3">
    <source>
        <dbReference type="ARBA" id="ARBA00012228"/>
    </source>
</evidence>
<comment type="caution">
    <text evidence="10">Lacks conserved residue(s) required for the propagation of feature annotation.</text>
</comment>
<dbReference type="InterPro" id="IPR032976">
    <property type="entry name" value="YJEFN_prot_NAXE-like"/>
</dbReference>
<comment type="catalytic activity">
    <reaction evidence="1 10">
        <text>(6R)-NADHX = (6S)-NADHX</text>
        <dbReference type="Rhea" id="RHEA:32215"/>
        <dbReference type="ChEBI" id="CHEBI:64074"/>
        <dbReference type="ChEBI" id="CHEBI:64075"/>
        <dbReference type="EC" id="5.1.99.6"/>
    </reaction>
</comment>
<evidence type="ECO:0000256" key="5">
    <source>
        <dbReference type="ARBA" id="ARBA00022741"/>
    </source>
</evidence>
<feature type="binding site" evidence="10">
    <location>
        <position position="270"/>
    </location>
    <ligand>
        <name>K(+)</name>
        <dbReference type="ChEBI" id="CHEBI:29103"/>
    </ligand>
</feature>
<evidence type="ECO:0000256" key="10">
    <source>
        <dbReference type="HAMAP-Rule" id="MF_03159"/>
    </source>
</evidence>
<dbReference type="Gene3D" id="3.40.50.10260">
    <property type="entry name" value="YjeF N-terminal domain"/>
    <property type="match status" value="1"/>
</dbReference>
<feature type="binding site" evidence="10">
    <location>
        <position position="369"/>
    </location>
    <ligand>
        <name>K(+)</name>
        <dbReference type="ChEBI" id="CHEBI:29103"/>
    </ligand>
</feature>
<evidence type="ECO:0000256" key="8">
    <source>
        <dbReference type="ARBA" id="ARBA00023027"/>
    </source>
</evidence>
<gene>
    <name evidence="13" type="primary">PPOX1</name>
    <name evidence="13" type="ORF">SNAT2548_LOCUS33880</name>
</gene>
<dbReference type="SUPFAM" id="SSF64153">
    <property type="entry name" value="YjeF N-terminal domain-like"/>
    <property type="match status" value="1"/>
</dbReference>
<keyword evidence="8 10" id="KW-0520">NAD</keyword>
<keyword evidence="5 10" id="KW-0547">Nucleotide-binding</keyword>
<feature type="region of interest" description="Disordered" evidence="11">
    <location>
        <begin position="89"/>
        <end position="123"/>
    </location>
</feature>
<dbReference type="NCBIfam" id="TIGR00197">
    <property type="entry name" value="yjeF_nterm"/>
    <property type="match status" value="1"/>
</dbReference>
<evidence type="ECO:0000256" key="4">
    <source>
        <dbReference type="ARBA" id="ARBA00022723"/>
    </source>
</evidence>
<comment type="function">
    <text evidence="10">Catalyzes the epimerization of the S- and R-forms of NAD(P)HX, a damaged form of NAD(P)H that is a result of enzymatic or heat-dependent hydration. This is a prerequisite for the S-specific NAD(P)H-hydrate dehydratase to allow the repair of both epimers of NAD(P)HX.</text>
</comment>
<dbReference type="EC" id="5.1.99.6" evidence="3 10"/>
<reference evidence="13" key="1">
    <citation type="submission" date="2021-02" db="EMBL/GenBank/DDBJ databases">
        <authorList>
            <person name="Dougan E. K."/>
            <person name="Rhodes N."/>
            <person name="Thang M."/>
            <person name="Chan C."/>
        </authorList>
    </citation>
    <scope>NUCLEOTIDE SEQUENCE</scope>
</reference>
<sequence>MEASVRRAREEPLASPNSSPRAPESSHLEAAQAIQRLVYVRDEVVPAREKLIAARRTNEALGEVGRRRPRPASASEVRQLPNATMGAFAPPHMPSTAEQDGFRPKPIYSSPSAGGGRIGKGHMRAMPTLGAKRLAKELSAGRRMEEQLKEPERTQEQRMEFVKALRIRVAQEKLVESQRREEQALRWRSIGCFCLFDVRAAFVQGACGRLLNQKEAIAVDEELMASPGFSVDQLMELAGLSVACAVATSFPLAQYSEKPQVLLICGPGNNGGDGLVAARHLHHFGYSPRVVYPKPNQKQQLFVNLVTQLSQLSVPVDATLPESMEGYCSVVDAIFGFSFSGAVRAPFDDILRRLTAPGTPPVLSVDIPSGWDVEQGPPTEGACLQPSILISLTAPKMCAAHFTGKHFLGGRFVPPSIVEKYALRLPAYPGMSQIVELPAKF</sequence>
<evidence type="ECO:0000256" key="2">
    <source>
        <dbReference type="ARBA" id="ARBA00000909"/>
    </source>
</evidence>
<dbReference type="GO" id="GO:0052856">
    <property type="term" value="F:NAD(P)HX epimerase activity"/>
    <property type="evidence" value="ECO:0007669"/>
    <property type="project" value="UniProtKB-UniRule"/>
</dbReference>
<evidence type="ECO:0000313" key="14">
    <source>
        <dbReference type="Proteomes" id="UP000604046"/>
    </source>
</evidence>
<protein>
    <recommendedName>
        <fullName evidence="3 10">NAD(P)H-hydrate epimerase</fullName>
        <ecNumber evidence="3 10">5.1.99.6</ecNumber>
    </recommendedName>
    <alternativeName>
        <fullName evidence="10">NAD(P)HX epimerase</fullName>
    </alternativeName>
</protein>
<evidence type="ECO:0000256" key="6">
    <source>
        <dbReference type="ARBA" id="ARBA00022857"/>
    </source>
</evidence>
<comment type="similarity">
    <text evidence="10">Belongs to the NnrE/AIBP family.</text>
</comment>
<dbReference type="AlphaFoldDB" id="A0A812V111"/>
<feature type="binding site" evidence="10">
    <location>
        <position position="332"/>
    </location>
    <ligand>
        <name>K(+)</name>
        <dbReference type="ChEBI" id="CHEBI:29103"/>
    </ligand>
</feature>
<feature type="binding site" evidence="10">
    <location>
        <begin position="269"/>
        <end position="273"/>
    </location>
    <ligand>
        <name>(6S)-NADPHX</name>
        <dbReference type="ChEBI" id="CHEBI:64076"/>
    </ligand>
</feature>
<dbReference type="EMBL" id="CAJNDS010002782">
    <property type="protein sequence ID" value="CAE7595423.1"/>
    <property type="molecule type" value="Genomic_DNA"/>
</dbReference>
<keyword evidence="9 10" id="KW-0413">Isomerase</keyword>
<dbReference type="Pfam" id="PF03853">
    <property type="entry name" value="YjeF_N"/>
    <property type="match status" value="1"/>
</dbReference>
<feature type="binding site" evidence="10">
    <location>
        <position position="366"/>
    </location>
    <ligand>
        <name>(6S)-NADPHX</name>
        <dbReference type="ChEBI" id="CHEBI:64076"/>
    </ligand>
</feature>
<feature type="domain" description="YjeF N-terminal" evidence="12">
    <location>
        <begin position="216"/>
        <end position="425"/>
    </location>
</feature>
<organism evidence="13 14">
    <name type="scientific">Symbiodinium natans</name>
    <dbReference type="NCBI Taxonomy" id="878477"/>
    <lineage>
        <taxon>Eukaryota</taxon>
        <taxon>Sar</taxon>
        <taxon>Alveolata</taxon>
        <taxon>Dinophyceae</taxon>
        <taxon>Suessiales</taxon>
        <taxon>Symbiodiniaceae</taxon>
        <taxon>Symbiodinium</taxon>
    </lineage>
</organism>
<feature type="region of interest" description="Disordered" evidence="11">
    <location>
        <begin position="1"/>
        <end position="28"/>
    </location>
</feature>
<dbReference type="Proteomes" id="UP000604046">
    <property type="component" value="Unassembled WGS sequence"/>
</dbReference>
<keyword evidence="6" id="KW-0521">NADP</keyword>
<dbReference type="OrthoDB" id="10064708at2759"/>
<keyword evidence="7 10" id="KW-0630">Potassium</keyword>
<comment type="cofactor">
    <cofactor evidence="10">
        <name>K(+)</name>
        <dbReference type="ChEBI" id="CHEBI:29103"/>
    </cofactor>
    <text evidence="10">Binds 1 potassium ion per subunit.</text>
</comment>
<dbReference type="GO" id="GO:0000166">
    <property type="term" value="F:nucleotide binding"/>
    <property type="evidence" value="ECO:0007669"/>
    <property type="project" value="UniProtKB-KW"/>
</dbReference>
<comment type="catalytic activity">
    <reaction evidence="2 10">
        <text>(6R)-NADPHX = (6S)-NADPHX</text>
        <dbReference type="Rhea" id="RHEA:32227"/>
        <dbReference type="ChEBI" id="CHEBI:64076"/>
        <dbReference type="ChEBI" id="CHEBI:64077"/>
        <dbReference type="EC" id="5.1.99.6"/>
    </reaction>
</comment>
<dbReference type="InterPro" id="IPR004443">
    <property type="entry name" value="YjeF_N_dom"/>
</dbReference>
<dbReference type="PANTHER" id="PTHR13232">
    <property type="entry name" value="NAD(P)H-HYDRATE EPIMERASE"/>
    <property type="match status" value="1"/>
</dbReference>
<comment type="caution">
    <text evidence="13">The sequence shown here is derived from an EMBL/GenBank/DDBJ whole genome shotgun (WGS) entry which is preliminary data.</text>
</comment>
<evidence type="ECO:0000313" key="13">
    <source>
        <dbReference type="EMBL" id="CAE7595423.1"/>
    </source>
</evidence>
<evidence type="ECO:0000256" key="9">
    <source>
        <dbReference type="ARBA" id="ARBA00023235"/>
    </source>
</evidence>
<name>A0A812V111_9DINO</name>
<dbReference type="PROSITE" id="PS51385">
    <property type="entry name" value="YJEF_N"/>
    <property type="match status" value="1"/>
</dbReference>
<keyword evidence="14" id="KW-1185">Reference proteome</keyword>
<dbReference type="GO" id="GO:0046872">
    <property type="term" value="F:metal ion binding"/>
    <property type="evidence" value="ECO:0007669"/>
    <property type="project" value="UniProtKB-KW"/>
</dbReference>
<dbReference type="GO" id="GO:0005739">
    <property type="term" value="C:mitochondrion"/>
    <property type="evidence" value="ECO:0007669"/>
    <property type="project" value="TreeGrafter"/>
</dbReference>
<proteinExistence type="inferred from homology"/>
<keyword evidence="4 10" id="KW-0479">Metal-binding</keyword>
<feature type="compositionally biased region" description="Basic and acidic residues" evidence="11">
    <location>
        <begin position="1"/>
        <end position="12"/>
    </location>
</feature>
<feature type="region of interest" description="Disordered" evidence="11">
    <location>
        <begin position="61"/>
        <end position="80"/>
    </location>
</feature>
<evidence type="ECO:0000259" key="12">
    <source>
        <dbReference type="PROSITE" id="PS51385"/>
    </source>
</evidence>